<dbReference type="InterPro" id="IPR011992">
    <property type="entry name" value="EF-hand-dom_pair"/>
</dbReference>
<proteinExistence type="predicted"/>
<evidence type="ECO:0000313" key="9">
    <source>
        <dbReference type="Proteomes" id="UP000438429"/>
    </source>
</evidence>
<evidence type="ECO:0000256" key="5">
    <source>
        <dbReference type="ARBA" id="ARBA00023180"/>
    </source>
</evidence>
<evidence type="ECO:0000259" key="7">
    <source>
        <dbReference type="Pfam" id="PF10591"/>
    </source>
</evidence>
<keyword evidence="4" id="KW-1015">Disulfide bond</keyword>
<evidence type="ECO:0000256" key="2">
    <source>
        <dbReference type="ARBA" id="ARBA00022525"/>
    </source>
</evidence>
<dbReference type="GO" id="GO:0005509">
    <property type="term" value="F:calcium ion binding"/>
    <property type="evidence" value="ECO:0007669"/>
    <property type="project" value="InterPro"/>
</dbReference>
<dbReference type="SUPFAM" id="SSF47473">
    <property type="entry name" value="EF-hand"/>
    <property type="match status" value="1"/>
</dbReference>
<gene>
    <name evidence="8" type="ORF">F2P81_020274</name>
</gene>
<reference evidence="8 9" key="1">
    <citation type="submission" date="2019-06" db="EMBL/GenBank/DDBJ databases">
        <title>Draft genomes of female and male turbot (Scophthalmus maximus).</title>
        <authorList>
            <person name="Xu H."/>
            <person name="Xu X.-W."/>
            <person name="Shao C."/>
            <person name="Chen S."/>
        </authorList>
    </citation>
    <scope>NUCLEOTIDE SEQUENCE [LARGE SCALE GENOMIC DNA]</scope>
    <source>
        <strain evidence="8">Ysfricsl-2016a</strain>
        <tissue evidence="8">Blood</tissue>
    </source>
</reference>
<evidence type="ECO:0000256" key="3">
    <source>
        <dbReference type="ARBA" id="ARBA00022729"/>
    </source>
</evidence>
<dbReference type="PANTHER" id="PTHR13866">
    <property type="entry name" value="SPARC OSTEONECTIN"/>
    <property type="match status" value="1"/>
</dbReference>
<sequence>MLAGSSLQSDARSAKDAEKSGNFMEDEQWLSTISQYGRKLKHWNRFRDLRLQMEWVPISSDGSELPLVVQYGNALLDDDARTWDENQGSNDESCTGQDLADLGERLRDWFQLLQSNAKQNNNSKPGARAPAASTTSVLDRSLVASCKDSVGWMFSKLDTNNDLYLDRAELAAINLDKYEICIRPFFNSCDSYRDGKVSTAEWCLCFWREKPACLAELERIQVLDGGNRRFDDEMAYSGDIGSGVGWEDEEEKGVEETAEEAEEEEGEQCAAKRYGKPAEIKYKSRSAYQHFYKHNAYRKLLILLGTLLKTVHCELYSCGNSEMEPMQYVMHITY</sequence>
<comment type="caution">
    <text evidence="8">The sequence shown here is derived from an EMBL/GenBank/DDBJ whole genome shotgun (WGS) entry which is preliminary data.</text>
</comment>
<feature type="compositionally biased region" description="Polar residues" evidence="6">
    <location>
        <begin position="1"/>
        <end position="11"/>
    </location>
</feature>
<evidence type="ECO:0000313" key="8">
    <source>
        <dbReference type="EMBL" id="KAF0027533.1"/>
    </source>
</evidence>
<dbReference type="Proteomes" id="UP000438429">
    <property type="component" value="Unassembled WGS sequence"/>
</dbReference>
<evidence type="ECO:0000256" key="1">
    <source>
        <dbReference type="ARBA" id="ARBA00004613"/>
    </source>
</evidence>
<dbReference type="AlphaFoldDB" id="A0A6A4RZL0"/>
<evidence type="ECO:0000256" key="4">
    <source>
        <dbReference type="ARBA" id="ARBA00023157"/>
    </source>
</evidence>
<comment type="subcellular location">
    <subcellularLocation>
        <location evidence="1">Secreted</location>
    </subcellularLocation>
</comment>
<keyword evidence="5" id="KW-0325">Glycoprotein</keyword>
<feature type="domain" description="SPARC/Testican calcium-binding" evidence="7">
    <location>
        <begin position="92"/>
        <end position="205"/>
    </location>
</feature>
<dbReference type="GO" id="GO:0050840">
    <property type="term" value="F:extracellular matrix binding"/>
    <property type="evidence" value="ECO:0007669"/>
    <property type="project" value="TreeGrafter"/>
</dbReference>
<dbReference type="PANTHER" id="PTHR13866:SF18">
    <property type="entry name" value="TESTICAN-2"/>
    <property type="match status" value="1"/>
</dbReference>
<dbReference type="GO" id="GO:0005518">
    <property type="term" value="F:collagen binding"/>
    <property type="evidence" value="ECO:0007669"/>
    <property type="project" value="TreeGrafter"/>
</dbReference>
<keyword evidence="2" id="KW-0964">Secreted</keyword>
<organism evidence="8 9">
    <name type="scientific">Scophthalmus maximus</name>
    <name type="common">Turbot</name>
    <name type="synonym">Psetta maxima</name>
    <dbReference type="NCBI Taxonomy" id="52904"/>
    <lineage>
        <taxon>Eukaryota</taxon>
        <taxon>Metazoa</taxon>
        <taxon>Chordata</taxon>
        <taxon>Craniata</taxon>
        <taxon>Vertebrata</taxon>
        <taxon>Euteleostomi</taxon>
        <taxon>Actinopterygii</taxon>
        <taxon>Neopterygii</taxon>
        <taxon>Teleostei</taxon>
        <taxon>Neoteleostei</taxon>
        <taxon>Acanthomorphata</taxon>
        <taxon>Carangaria</taxon>
        <taxon>Pleuronectiformes</taxon>
        <taxon>Pleuronectoidei</taxon>
        <taxon>Scophthalmidae</taxon>
        <taxon>Scophthalmus</taxon>
    </lineage>
</organism>
<accession>A0A6A4RZL0</accession>
<dbReference type="FunFam" id="1.10.238.10:FF:000101">
    <property type="entry name" value="SPARC/osteonectin, cwcv and kazal-like domains proteoglycan 2"/>
    <property type="match status" value="1"/>
</dbReference>
<dbReference type="Pfam" id="PF10591">
    <property type="entry name" value="SPARC_Ca_bdg"/>
    <property type="match status" value="1"/>
</dbReference>
<dbReference type="GO" id="GO:0005615">
    <property type="term" value="C:extracellular space"/>
    <property type="evidence" value="ECO:0007669"/>
    <property type="project" value="TreeGrafter"/>
</dbReference>
<name>A0A6A4RZL0_SCOMX</name>
<dbReference type="Gene3D" id="1.10.238.10">
    <property type="entry name" value="EF-hand"/>
    <property type="match status" value="1"/>
</dbReference>
<dbReference type="EMBL" id="VEVO01000018">
    <property type="protein sequence ID" value="KAF0027533.1"/>
    <property type="molecule type" value="Genomic_DNA"/>
</dbReference>
<keyword evidence="3" id="KW-0732">Signal</keyword>
<dbReference type="InterPro" id="IPR019577">
    <property type="entry name" value="SPARC/Testican_Ca-bd-dom"/>
</dbReference>
<protein>
    <recommendedName>
        <fullName evidence="7">SPARC/Testican calcium-binding domain-containing protein</fullName>
    </recommendedName>
</protein>
<feature type="region of interest" description="Disordered" evidence="6">
    <location>
        <begin position="1"/>
        <end position="21"/>
    </location>
</feature>
<evidence type="ECO:0000256" key="6">
    <source>
        <dbReference type="SAM" id="MobiDB-lite"/>
    </source>
</evidence>